<dbReference type="Proteomes" id="UP001165960">
    <property type="component" value="Unassembled WGS sequence"/>
</dbReference>
<dbReference type="EMBL" id="QTSX02000977">
    <property type="protein sequence ID" value="KAJ9083556.1"/>
    <property type="molecule type" value="Genomic_DNA"/>
</dbReference>
<protein>
    <submittedName>
        <fullName evidence="1">Uncharacterized protein</fullName>
    </submittedName>
</protein>
<evidence type="ECO:0000313" key="2">
    <source>
        <dbReference type="Proteomes" id="UP001165960"/>
    </source>
</evidence>
<comment type="caution">
    <text evidence="1">The sequence shown here is derived from an EMBL/GenBank/DDBJ whole genome shotgun (WGS) entry which is preliminary data.</text>
</comment>
<reference evidence="1" key="1">
    <citation type="submission" date="2022-04" db="EMBL/GenBank/DDBJ databases">
        <title>Genome of the entomopathogenic fungus Entomophthora muscae.</title>
        <authorList>
            <person name="Elya C."/>
            <person name="Lovett B.R."/>
            <person name="Lee E."/>
            <person name="Macias A.M."/>
            <person name="Hajek A.E."/>
            <person name="De Bivort B.L."/>
            <person name="Kasson M.T."/>
            <person name="De Fine Licht H.H."/>
            <person name="Stajich J.E."/>
        </authorList>
    </citation>
    <scope>NUCLEOTIDE SEQUENCE</scope>
    <source>
        <strain evidence="1">Berkeley</strain>
    </source>
</reference>
<sequence>MTQSEEQGSGFVEVVESLGLTLSKEGEANQLDGEPAMFKLKLLQQFNREDKEEFTEEFVEGMFEYFNSHRCFRACLMPTTLTTSSGSELSLLAPRESLFRYILGIESLQDKIIEVLITKLIDVTSQGDRRDFETAKTIINQFRWLEQIVDPRDLLEKLTELIGISPLNVQQEIISALPDIFVDVDHSDLLEKLVTLAQDSNDLFIPVIECLGNINIPSDEISRISELILKRLDSIDLDSLAVSVHFLLLTGTDDSIYPTLTAIRSKIDLDHFRRMRKADKALKKGDASKVSSYESLLLDKLEKILISRAPVKTAWLKLFDGLRLGDRLHSLDILVLVILHGMSDTKKKVEQLFKAKILSGLFKKEFLIKAITNFLPLIEKKTMELLAIAEFLLRDGQTHGNLGEVSAAIYCAVFESADIYHRQEVIGMLIIHVGSGNLWEINHALDALDGIAQKDPSGVLRFAIFVKGILDYLDRLTLDQVSRLFVIYTTLAIEEDAGEGGLKNDLHMIIRKQLTHPAEKYKRIGITSSLAMIKQLSAHYAATINDPRYSCGSSTNHLHPILEQAISMLQLLQAACHKSVASLPVAYNGLSQMILKGELHADVIQWLFDNVVVLFADLFVIETEDGSTAPVHPPSWPESFQLDVWDDLNEGSASVAINILPTVVRHFFNNRKSYHPSFICAIFNLYQACEKFVNGSLEELDALLGCGIVMFNKDLLRSISKEDRDDMHDCLILSMVVALNWYRELINAFHTNADPSLSLKVKARVSHVVQIEEILDDFNVYKYHLSDLEASDASRKKALPSASLTRPEIRASLRQLAPTTYTLIQKVEAADSKRDTLLDMGNENVVFLIENLKACLEDPAYNSFIKDSCTLPGLFSLLKIILEDSCLQCEAAEEVSSKEGALVLECILKVIETYPLLTEAAGESTFGESMLLLDAFNSVSDAAALLLDFPSSIALEKVLSGIAKRVPRDERIISKVRILIQSLMSRTWGSALKKDHLTYLINEEFIYAADPKATLQAYIGDLFIPFAEDQDADFSASYPCFYRSSFPIYYSAISKQLLAIASAPLPSGPEVLTTIKYISTLWHSLVKTGTAVNSDRSILITVLRTGRNFVDIFSRTMLPMMDVYLHSNRAIVLSIFKSVQQGTRKLQNICNVTKTSKDKQLSAAVPPCRSKMEAFVLQVKKMFKENNIMEAYTVGDLKHRDISGGLMSSQIPASEILSEEYVSSDGEQVSSQAPTSLKKKRRGGIAFKKSKKSRNAEPSASAEPNPDSPIPLHSD</sequence>
<keyword evidence="2" id="KW-1185">Reference proteome</keyword>
<proteinExistence type="predicted"/>
<gene>
    <name evidence="1" type="ORF">DSO57_1033601</name>
</gene>
<name>A0ACC2U9W8_9FUNG</name>
<accession>A0ACC2U9W8</accession>
<evidence type="ECO:0000313" key="1">
    <source>
        <dbReference type="EMBL" id="KAJ9083556.1"/>
    </source>
</evidence>
<organism evidence="1 2">
    <name type="scientific">Entomophthora muscae</name>
    <dbReference type="NCBI Taxonomy" id="34485"/>
    <lineage>
        <taxon>Eukaryota</taxon>
        <taxon>Fungi</taxon>
        <taxon>Fungi incertae sedis</taxon>
        <taxon>Zoopagomycota</taxon>
        <taxon>Entomophthoromycotina</taxon>
        <taxon>Entomophthoromycetes</taxon>
        <taxon>Entomophthorales</taxon>
        <taxon>Entomophthoraceae</taxon>
        <taxon>Entomophthora</taxon>
    </lineage>
</organism>